<evidence type="ECO:0000313" key="4">
    <source>
        <dbReference type="Proteomes" id="UP001589611"/>
    </source>
</evidence>
<evidence type="ECO:0008006" key="5">
    <source>
        <dbReference type="Google" id="ProtNLM"/>
    </source>
</evidence>
<feature type="region of interest" description="Disordered" evidence="1">
    <location>
        <begin position="158"/>
        <end position="185"/>
    </location>
</feature>
<dbReference type="EMBL" id="JBHMBE010000002">
    <property type="protein sequence ID" value="MFB9645422.1"/>
    <property type="molecule type" value="Genomic_DNA"/>
</dbReference>
<feature type="chain" id="PRO_5046751350" description="DUF3558 domain-containing protein" evidence="2">
    <location>
        <begin position="31"/>
        <end position="185"/>
    </location>
</feature>
<evidence type="ECO:0000256" key="1">
    <source>
        <dbReference type="SAM" id="MobiDB-lite"/>
    </source>
</evidence>
<gene>
    <name evidence="3" type="ORF">ACFFPJ_06395</name>
</gene>
<comment type="caution">
    <text evidence="3">The sequence shown here is derived from an EMBL/GenBank/DDBJ whole genome shotgun (WGS) entry which is preliminary data.</text>
</comment>
<feature type="signal peptide" evidence="2">
    <location>
        <begin position="1"/>
        <end position="30"/>
    </location>
</feature>
<dbReference type="Proteomes" id="UP001589611">
    <property type="component" value="Unassembled WGS sequence"/>
</dbReference>
<keyword evidence="4" id="KW-1185">Reference proteome</keyword>
<sequence>MPRLDAVCPSRRVGALVAAMVAASLLTACAQAYPISRAPDGDPIQAARELPDAPDAVRDGAAAGSCGEFALGQGGNLPTEAVQCLTRAASTGEDAELAWTYPTTEGDPMVYFAFVADGDDEVTVFTTNAFDSFGGDPTWTTNSCIDAIVATSPLGCSARSESGERSATPNSLACDPGVVRRRDRP</sequence>
<organism evidence="3 4">
    <name type="scientific">Microbacterium terregens</name>
    <dbReference type="NCBI Taxonomy" id="69363"/>
    <lineage>
        <taxon>Bacteria</taxon>
        <taxon>Bacillati</taxon>
        <taxon>Actinomycetota</taxon>
        <taxon>Actinomycetes</taxon>
        <taxon>Micrococcales</taxon>
        <taxon>Microbacteriaceae</taxon>
        <taxon>Microbacterium</taxon>
    </lineage>
</organism>
<keyword evidence="2" id="KW-0732">Signal</keyword>
<proteinExistence type="predicted"/>
<name>A0ABV5SZ64_9MICO</name>
<dbReference type="PROSITE" id="PS51257">
    <property type="entry name" value="PROKAR_LIPOPROTEIN"/>
    <property type="match status" value="1"/>
</dbReference>
<evidence type="ECO:0000256" key="2">
    <source>
        <dbReference type="SAM" id="SignalP"/>
    </source>
</evidence>
<reference evidence="3 4" key="1">
    <citation type="submission" date="2024-09" db="EMBL/GenBank/DDBJ databases">
        <authorList>
            <person name="Sun Q."/>
            <person name="Mori K."/>
        </authorList>
    </citation>
    <scope>NUCLEOTIDE SEQUENCE [LARGE SCALE GENOMIC DNA]</scope>
    <source>
        <strain evidence="3 4">JCM 1342</strain>
    </source>
</reference>
<protein>
    <recommendedName>
        <fullName evidence="5">DUF3558 domain-containing protein</fullName>
    </recommendedName>
</protein>
<accession>A0ABV5SZ64</accession>
<evidence type="ECO:0000313" key="3">
    <source>
        <dbReference type="EMBL" id="MFB9645422.1"/>
    </source>
</evidence>
<dbReference type="RefSeq" id="WP_344714497.1">
    <property type="nucleotide sequence ID" value="NZ_BAAAWH010000001.1"/>
</dbReference>